<evidence type="ECO:0000256" key="3">
    <source>
        <dbReference type="ARBA" id="ARBA00023242"/>
    </source>
</evidence>
<sequence>MSAVLHMHAFNSAPYGPAFTSVNGRSSLSPIDEQKPPPLATEATNWSPVSRPAAEIAYHSLSSESSISTASSGEKSPETPNKRRRSVSEEEDRLQRSPDETAAAPRQLPRPYLPANRDGLTSMEAPQRNLPPLTRPEGERRWATEPRELPHNSYQEFQHREPRPERLNNGMLPISPTRMDRVGESLEMDDTNAMEVTRAGVQVELKKRKRQFANRTKTGCGTCRHRKKKCDEAKPECNNCTRGGFVCQGYANKIPWPKNGTAKPPPPLQAKEQLSVEVASAYARCSICNQIHIPHCEAPRSTQNSYPPENHLSNGQGPKVAASSTWKNNAWSEQAPPPPRASYQPEAQAPRTQYTQPLADQERHPSHDRQAQQHNPRIYHHTTQSMAQVVASTPAPAMAAKAITQQPQVAQQHTRPPPPPPPASSSIVHPTTAPPGPPPTHYTQPPPIMNKSEKEKMLTGLPFLPFDRQLMDERKHCTGAVYMFNSTANPAVSISDEERRRYFKTIVAARWIPPRNKERHIVGHFGGNVNVSAPFYCDYGYNLSIADNVVVGADCQLLDSARICIGRNTRIGARVTISTLKTPVDTKALKGSNGTEVAQEVWIGENVYIGDNCMIEAGVRIGDGAIVRPGSVVIGDLPRDCVVRGNPAFG</sequence>
<feature type="compositionally biased region" description="Basic and acidic residues" evidence="4">
    <location>
        <begin position="360"/>
        <end position="371"/>
    </location>
</feature>
<dbReference type="Proteomes" id="UP000800038">
    <property type="component" value="Unassembled WGS sequence"/>
</dbReference>
<feature type="compositionally biased region" description="Polar residues" evidence="4">
    <location>
        <begin position="403"/>
        <end position="414"/>
    </location>
</feature>
<feature type="domain" description="Zn(2)-C6 fungal-type" evidence="5">
    <location>
        <begin position="219"/>
        <end position="247"/>
    </location>
</feature>
<feature type="compositionally biased region" description="Basic and acidic residues" evidence="4">
    <location>
        <begin position="136"/>
        <end position="150"/>
    </location>
</feature>
<dbReference type="InterPro" id="IPR001138">
    <property type="entry name" value="Zn2Cys6_DnaBD"/>
</dbReference>
<dbReference type="SMART" id="SM01266">
    <property type="entry name" value="Mac"/>
    <property type="match status" value="1"/>
</dbReference>
<dbReference type="InterPro" id="IPR036864">
    <property type="entry name" value="Zn2-C6_fun-type_DNA-bd_sf"/>
</dbReference>
<dbReference type="InterPro" id="IPR024688">
    <property type="entry name" value="Mac_dom"/>
</dbReference>
<feature type="region of interest" description="Disordered" evidence="4">
    <location>
        <begin position="393"/>
        <end position="450"/>
    </location>
</feature>
<dbReference type="GO" id="GO:0008374">
    <property type="term" value="F:O-acyltransferase activity"/>
    <property type="evidence" value="ECO:0007669"/>
    <property type="project" value="TreeGrafter"/>
</dbReference>
<organism evidence="6 7">
    <name type="scientific">Clathrospora elynae</name>
    <dbReference type="NCBI Taxonomy" id="706981"/>
    <lineage>
        <taxon>Eukaryota</taxon>
        <taxon>Fungi</taxon>
        <taxon>Dikarya</taxon>
        <taxon>Ascomycota</taxon>
        <taxon>Pezizomycotina</taxon>
        <taxon>Dothideomycetes</taxon>
        <taxon>Pleosporomycetidae</taxon>
        <taxon>Pleosporales</taxon>
        <taxon>Diademaceae</taxon>
        <taxon>Clathrospora</taxon>
    </lineage>
</organism>
<evidence type="ECO:0000256" key="2">
    <source>
        <dbReference type="ARBA" id="ARBA00022679"/>
    </source>
</evidence>
<dbReference type="Pfam" id="PF00172">
    <property type="entry name" value="Zn_clus"/>
    <property type="match status" value="1"/>
</dbReference>
<keyword evidence="3" id="KW-0539">Nucleus</keyword>
<feature type="compositionally biased region" description="Low complexity" evidence="4">
    <location>
        <begin position="60"/>
        <end position="74"/>
    </location>
</feature>
<dbReference type="CDD" id="cd00067">
    <property type="entry name" value="GAL4"/>
    <property type="match status" value="1"/>
</dbReference>
<dbReference type="PANTHER" id="PTHR23416">
    <property type="entry name" value="SIALIC ACID SYNTHASE-RELATED"/>
    <property type="match status" value="1"/>
</dbReference>
<dbReference type="SUPFAM" id="SSF51161">
    <property type="entry name" value="Trimeric LpxA-like enzymes"/>
    <property type="match status" value="1"/>
</dbReference>
<feature type="region of interest" description="Disordered" evidence="4">
    <location>
        <begin position="299"/>
        <end position="373"/>
    </location>
</feature>
<dbReference type="AlphaFoldDB" id="A0A6A5SSY8"/>
<evidence type="ECO:0000256" key="4">
    <source>
        <dbReference type="SAM" id="MobiDB-lite"/>
    </source>
</evidence>
<name>A0A6A5SSY8_9PLEO</name>
<dbReference type="EMBL" id="ML976067">
    <property type="protein sequence ID" value="KAF1940187.1"/>
    <property type="molecule type" value="Genomic_DNA"/>
</dbReference>
<feature type="region of interest" description="Disordered" evidence="4">
    <location>
        <begin position="23"/>
        <end position="176"/>
    </location>
</feature>
<evidence type="ECO:0000259" key="5">
    <source>
        <dbReference type="PROSITE" id="PS50048"/>
    </source>
</evidence>
<dbReference type="InterPro" id="IPR051159">
    <property type="entry name" value="Hexapeptide_acetyltransf"/>
</dbReference>
<gene>
    <name evidence="6" type="ORF">EJ02DRAFT_380265</name>
</gene>
<feature type="compositionally biased region" description="Basic and acidic residues" evidence="4">
    <location>
        <begin position="157"/>
        <end position="166"/>
    </location>
</feature>
<dbReference type="Pfam" id="PF12464">
    <property type="entry name" value="Mac"/>
    <property type="match status" value="1"/>
</dbReference>
<feature type="compositionally biased region" description="Pro residues" evidence="4">
    <location>
        <begin position="432"/>
        <end position="448"/>
    </location>
</feature>
<dbReference type="OrthoDB" id="25818at2759"/>
<keyword evidence="2" id="KW-0808">Transferase</keyword>
<dbReference type="SMART" id="SM00066">
    <property type="entry name" value="GAL4"/>
    <property type="match status" value="1"/>
</dbReference>
<dbReference type="GO" id="GO:0008270">
    <property type="term" value="F:zinc ion binding"/>
    <property type="evidence" value="ECO:0007669"/>
    <property type="project" value="InterPro"/>
</dbReference>
<proteinExistence type="inferred from homology"/>
<keyword evidence="7" id="KW-1185">Reference proteome</keyword>
<dbReference type="Gene3D" id="4.10.240.10">
    <property type="entry name" value="Zn(2)-C6 fungal-type DNA-binding domain"/>
    <property type="match status" value="1"/>
</dbReference>
<evidence type="ECO:0000313" key="6">
    <source>
        <dbReference type="EMBL" id="KAF1940187.1"/>
    </source>
</evidence>
<feature type="compositionally biased region" description="Polar residues" evidence="4">
    <location>
        <begin position="300"/>
        <end position="332"/>
    </location>
</feature>
<dbReference type="PANTHER" id="PTHR23416:SF76">
    <property type="entry name" value="ZN(II)2CYS6 TRANSCRIPTION FACTOR (EUROFUNG)"/>
    <property type="match status" value="1"/>
</dbReference>
<protein>
    <submittedName>
        <fullName evidence="6">Trimeric LpxA-like protein</fullName>
    </submittedName>
</protein>
<dbReference type="InterPro" id="IPR011004">
    <property type="entry name" value="Trimer_LpxA-like_sf"/>
</dbReference>
<accession>A0A6A5SSY8</accession>
<reference evidence="6" key="1">
    <citation type="journal article" date="2020" name="Stud. Mycol.">
        <title>101 Dothideomycetes genomes: a test case for predicting lifestyles and emergence of pathogens.</title>
        <authorList>
            <person name="Haridas S."/>
            <person name="Albert R."/>
            <person name="Binder M."/>
            <person name="Bloem J."/>
            <person name="Labutti K."/>
            <person name="Salamov A."/>
            <person name="Andreopoulos B."/>
            <person name="Baker S."/>
            <person name="Barry K."/>
            <person name="Bills G."/>
            <person name="Bluhm B."/>
            <person name="Cannon C."/>
            <person name="Castanera R."/>
            <person name="Culley D."/>
            <person name="Daum C."/>
            <person name="Ezra D."/>
            <person name="Gonzalez J."/>
            <person name="Henrissat B."/>
            <person name="Kuo A."/>
            <person name="Liang C."/>
            <person name="Lipzen A."/>
            <person name="Lutzoni F."/>
            <person name="Magnuson J."/>
            <person name="Mondo S."/>
            <person name="Nolan M."/>
            <person name="Ohm R."/>
            <person name="Pangilinan J."/>
            <person name="Park H.-J."/>
            <person name="Ramirez L."/>
            <person name="Alfaro M."/>
            <person name="Sun H."/>
            <person name="Tritt A."/>
            <person name="Yoshinaga Y."/>
            <person name="Zwiers L.-H."/>
            <person name="Turgeon B."/>
            <person name="Goodwin S."/>
            <person name="Spatafora J."/>
            <person name="Crous P."/>
            <person name="Grigoriev I."/>
        </authorList>
    </citation>
    <scope>NUCLEOTIDE SEQUENCE</scope>
    <source>
        <strain evidence="6">CBS 161.51</strain>
    </source>
</reference>
<dbReference type="InterPro" id="IPR001451">
    <property type="entry name" value="Hexapep"/>
</dbReference>
<dbReference type="PROSITE" id="PS00463">
    <property type="entry name" value="ZN2_CY6_FUNGAL_1"/>
    <property type="match status" value="1"/>
</dbReference>
<comment type="similarity">
    <text evidence="1">Belongs to the transferase hexapeptide repeat family.</text>
</comment>
<dbReference type="SUPFAM" id="SSF57701">
    <property type="entry name" value="Zn2/Cys6 DNA-binding domain"/>
    <property type="match status" value="1"/>
</dbReference>
<dbReference type="PROSITE" id="PS50048">
    <property type="entry name" value="ZN2_CY6_FUNGAL_2"/>
    <property type="match status" value="1"/>
</dbReference>
<dbReference type="Gene3D" id="2.160.10.10">
    <property type="entry name" value="Hexapeptide repeat proteins"/>
    <property type="match status" value="1"/>
</dbReference>
<evidence type="ECO:0000313" key="7">
    <source>
        <dbReference type="Proteomes" id="UP000800038"/>
    </source>
</evidence>
<dbReference type="GO" id="GO:0016407">
    <property type="term" value="F:acetyltransferase activity"/>
    <property type="evidence" value="ECO:0007669"/>
    <property type="project" value="InterPro"/>
</dbReference>
<feature type="compositionally biased region" description="Low complexity" evidence="4">
    <location>
        <begin position="393"/>
        <end position="402"/>
    </location>
</feature>
<dbReference type="GO" id="GO:0000981">
    <property type="term" value="F:DNA-binding transcription factor activity, RNA polymerase II-specific"/>
    <property type="evidence" value="ECO:0007669"/>
    <property type="project" value="InterPro"/>
</dbReference>
<dbReference type="Pfam" id="PF00132">
    <property type="entry name" value="Hexapep"/>
    <property type="match status" value="1"/>
</dbReference>
<evidence type="ECO:0000256" key="1">
    <source>
        <dbReference type="ARBA" id="ARBA00007274"/>
    </source>
</evidence>